<dbReference type="InterPro" id="IPR000731">
    <property type="entry name" value="SSD"/>
</dbReference>
<keyword evidence="4 7" id="KW-0812">Transmembrane</keyword>
<dbReference type="AlphaFoldDB" id="A0A1H1EY27"/>
<feature type="transmembrane region" description="Helical" evidence="7">
    <location>
        <begin position="187"/>
        <end position="204"/>
    </location>
</feature>
<evidence type="ECO:0000313" key="10">
    <source>
        <dbReference type="Proteomes" id="UP000199444"/>
    </source>
</evidence>
<feature type="transmembrane region" description="Helical" evidence="7">
    <location>
        <begin position="566"/>
        <end position="584"/>
    </location>
</feature>
<feature type="domain" description="SSD" evidence="8">
    <location>
        <begin position="571"/>
        <end position="699"/>
    </location>
</feature>
<feature type="transmembrane region" description="Helical" evidence="7">
    <location>
        <begin position="209"/>
        <end position="225"/>
    </location>
</feature>
<gene>
    <name evidence="9" type="ORF">SAMN05216231_3100</name>
</gene>
<feature type="transmembrane region" description="Helical" evidence="7">
    <location>
        <begin position="671"/>
        <end position="693"/>
    </location>
</feature>
<keyword evidence="6 7" id="KW-0472">Membrane</keyword>
<keyword evidence="3" id="KW-1003">Cell membrane</keyword>
<evidence type="ECO:0000256" key="6">
    <source>
        <dbReference type="ARBA" id="ARBA00023136"/>
    </source>
</evidence>
<keyword evidence="5 7" id="KW-1133">Transmembrane helix</keyword>
<feature type="transmembrane region" description="Helical" evidence="7">
    <location>
        <begin position="604"/>
        <end position="622"/>
    </location>
</feature>
<proteinExistence type="inferred from homology"/>
<evidence type="ECO:0000256" key="5">
    <source>
        <dbReference type="ARBA" id="ARBA00022989"/>
    </source>
</evidence>
<reference evidence="9 10" key="1">
    <citation type="submission" date="2016-10" db="EMBL/GenBank/DDBJ databases">
        <authorList>
            <person name="de Groot N.N."/>
        </authorList>
    </citation>
    <scope>NUCLEOTIDE SEQUENCE [LARGE SCALE GENOMIC DNA]</scope>
    <source>
        <strain evidence="9 10">CGMCC 1.10449</strain>
    </source>
</reference>
<keyword evidence="10" id="KW-1185">Reference proteome</keyword>
<dbReference type="PANTHER" id="PTHR33406">
    <property type="entry name" value="MEMBRANE PROTEIN MJ1562-RELATED"/>
    <property type="match status" value="1"/>
</dbReference>
<dbReference type="STRING" id="553311.SAMN05216231_3100"/>
<feature type="transmembrane region" description="Helical" evidence="7">
    <location>
        <begin position="245"/>
        <end position="267"/>
    </location>
</feature>
<evidence type="ECO:0000313" key="9">
    <source>
        <dbReference type="EMBL" id="SDQ93434.1"/>
    </source>
</evidence>
<feature type="transmembrane region" description="Helical" evidence="7">
    <location>
        <begin position="379"/>
        <end position="403"/>
    </location>
</feature>
<evidence type="ECO:0000259" key="8">
    <source>
        <dbReference type="PROSITE" id="PS50156"/>
    </source>
</evidence>
<dbReference type="InterPro" id="IPR050545">
    <property type="entry name" value="Mycobact_MmpL"/>
</dbReference>
<dbReference type="InterPro" id="IPR004869">
    <property type="entry name" value="MMPL_dom"/>
</dbReference>
<evidence type="ECO:0000256" key="1">
    <source>
        <dbReference type="ARBA" id="ARBA00004651"/>
    </source>
</evidence>
<dbReference type="EMBL" id="FNKD01000003">
    <property type="protein sequence ID" value="SDQ93434.1"/>
    <property type="molecule type" value="Genomic_DNA"/>
</dbReference>
<dbReference type="RefSeq" id="WP_092493847.1">
    <property type="nucleotide sequence ID" value="NZ_FNKD01000003.1"/>
</dbReference>
<dbReference type="Gene3D" id="1.20.1640.10">
    <property type="entry name" value="Multidrug efflux transporter AcrB transmembrane domain"/>
    <property type="match status" value="2"/>
</dbReference>
<evidence type="ECO:0000256" key="3">
    <source>
        <dbReference type="ARBA" id="ARBA00022475"/>
    </source>
</evidence>
<feature type="transmembrane region" description="Helical" evidence="7">
    <location>
        <begin position="288"/>
        <end position="311"/>
    </location>
</feature>
<organism evidence="9 10">
    <name type="scientific">Virgibacillus salinus</name>
    <dbReference type="NCBI Taxonomy" id="553311"/>
    <lineage>
        <taxon>Bacteria</taxon>
        <taxon>Bacillati</taxon>
        <taxon>Bacillota</taxon>
        <taxon>Bacilli</taxon>
        <taxon>Bacillales</taxon>
        <taxon>Bacillaceae</taxon>
        <taxon>Virgibacillus</taxon>
    </lineage>
</organism>
<dbReference type="Pfam" id="PF03176">
    <property type="entry name" value="MMPL"/>
    <property type="match status" value="2"/>
</dbReference>
<dbReference type="Proteomes" id="UP000199444">
    <property type="component" value="Unassembled WGS sequence"/>
</dbReference>
<dbReference type="SUPFAM" id="SSF82866">
    <property type="entry name" value="Multidrug efflux transporter AcrB transmembrane domain"/>
    <property type="match status" value="2"/>
</dbReference>
<evidence type="ECO:0000256" key="4">
    <source>
        <dbReference type="ARBA" id="ARBA00022692"/>
    </source>
</evidence>
<accession>A0A1H1EY27</accession>
<dbReference type="PANTHER" id="PTHR33406:SF6">
    <property type="entry name" value="MEMBRANE PROTEIN YDGH-RELATED"/>
    <property type="match status" value="1"/>
</dbReference>
<feature type="transmembrane region" description="Helical" evidence="7">
    <location>
        <begin position="542"/>
        <end position="559"/>
    </location>
</feature>
<evidence type="ECO:0000256" key="2">
    <source>
        <dbReference type="ARBA" id="ARBA00010157"/>
    </source>
</evidence>
<comment type="subcellular location">
    <subcellularLocation>
        <location evidence="1">Cell membrane</location>
        <topology evidence="1">Multi-pass membrane protein</topology>
    </subcellularLocation>
</comment>
<feature type="transmembrane region" description="Helical" evidence="7">
    <location>
        <begin position="642"/>
        <end position="665"/>
    </location>
</feature>
<name>A0A1H1EY27_9BACI</name>
<evidence type="ECO:0000256" key="7">
    <source>
        <dbReference type="SAM" id="Phobius"/>
    </source>
</evidence>
<feature type="transmembrane region" description="Helical" evidence="7">
    <location>
        <begin position="317"/>
        <end position="344"/>
    </location>
</feature>
<protein>
    <submittedName>
        <fullName evidence="9">Putative drug exporter of the RND superfamily</fullName>
    </submittedName>
</protein>
<comment type="similarity">
    <text evidence="2">Belongs to the resistance-nodulation-cell division (RND) (TC 2.A.6) family. MmpL subfamily.</text>
</comment>
<feature type="transmembrane region" description="Helical" evidence="7">
    <location>
        <begin position="12"/>
        <end position="32"/>
    </location>
</feature>
<sequence>MKQLFRMINSKQGLIIVLSVWLIIVIALGFIAPGAKEFAGNSSGAGLPRDAQSVIADGKVNEHFEGSDVLPAILVFHQKKSFDEASNAAVGDGLASINEEKIEGIDSIIPFNQMNMEMQQSFLSDDETTLVLPVHLEEELEMDEINELVVMMEKTVQGSLSEGIELSVTGPAGISSDALELFSSGDMVLLFSTIGLILVLLIVIYRSPLLALIPLIASGIVYEVVNRTIGLAGENGWFTVESQALSIMMILLFAAITDYSLFIFSRFREELQTVESKYEAMKRAMSRVGEPIFFSGGTVLVAVITLSVAIFEPYRNFAPVFSVAMFFILLAGLTLVPALFTLFGRRSFWPVIPRVEKDKQVKTNNVWEKISHAVTRKPLVTGISVLALLILFSLNTFNISYSYNLLQSFPEDMSSREGFELIEEKYTPGEVAPTTVVITSNDAIEKESINPLVTQLEEQGLIESVTFNDRDFISEDSRAAKLTLVFSENPYTHEVLNAMEKLRDNKEDILDNSGFNQEEADLYFAGETAKNLDVRSLNNRDTMVVMVLVTIFITIMLGFQSRSTIAPIYMMATILLSYSAALGISDLIFKNVFDLQQMSYRIPIYAFVFLVALGVDYNIMLVSRIQEAYKNHSLKEAVKQGIARTGGVISSAGLILAATFAVLTTQPILELFMFGFVVALGVLIDTFLVRTILTPAIILKLGKWSFWPGK</sequence>
<dbReference type="GO" id="GO:0005886">
    <property type="term" value="C:plasma membrane"/>
    <property type="evidence" value="ECO:0007669"/>
    <property type="project" value="UniProtKB-SubCell"/>
</dbReference>
<dbReference type="PROSITE" id="PS50156">
    <property type="entry name" value="SSD"/>
    <property type="match status" value="1"/>
</dbReference>